<proteinExistence type="predicted"/>
<dbReference type="Proteomes" id="UP001558652">
    <property type="component" value="Unassembled WGS sequence"/>
</dbReference>
<protein>
    <submittedName>
        <fullName evidence="1">Uncharacterized protein</fullName>
    </submittedName>
</protein>
<accession>A0ABD0Z040</accession>
<comment type="caution">
    <text evidence="1">The sequence shown here is derived from an EMBL/GenBank/DDBJ whole genome shotgun (WGS) entry which is preliminary data.</text>
</comment>
<dbReference type="AlphaFoldDB" id="A0ABD0Z040"/>
<name>A0ABD0Z040_9HEMI</name>
<reference evidence="1 2" key="1">
    <citation type="submission" date="2024-07" db="EMBL/GenBank/DDBJ databases">
        <title>Chromosome-level genome assembly of the water stick insect Ranatra chinensis (Heteroptera: Nepidae).</title>
        <authorList>
            <person name="Liu X."/>
        </authorList>
    </citation>
    <scope>NUCLEOTIDE SEQUENCE [LARGE SCALE GENOMIC DNA]</scope>
    <source>
        <strain evidence="1">Cailab_2021Rc</strain>
        <tissue evidence="1">Muscle</tissue>
    </source>
</reference>
<evidence type="ECO:0000313" key="2">
    <source>
        <dbReference type="Proteomes" id="UP001558652"/>
    </source>
</evidence>
<organism evidence="1 2">
    <name type="scientific">Ranatra chinensis</name>
    <dbReference type="NCBI Taxonomy" id="642074"/>
    <lineage>
        <taxon>Eukaryota</taxon>
        <taxon>Metazoa</taxon>
        <taxon>Ecdysozoa</taxon>
        <taxon>Arthropoda</taxon>
        <taxon>Hexapoda</taxon>
        <taxon>Insecta</taxon>
        <taxon>Pterygota</taxon>
        <taxon>Neoptera</taxon>
        <taxon>Paraneoptera</taxon>
        <taxon>Hemiptera</taxon>
        <taxon>Heteroptera</taxon>
        <taxon>Panheteroptera</taxon>
        <taxon>Nepomorpha</taxon>
        <taxon>Nepidae</taxon>
        <taxon>Ranatrinae</taxon>
        <taxon>Ranatra</taxon>
    </lineage>
</organism>
<keyword evidence="2" id="KW-1185">Reference proteome</keyword>
<gene>
    <name evidence="1" type="ORF">AAG570_012099</name>
</gene>
<dbReference type="EMBL" id="JBFDAA010000007">
    <property type="protein sequence ID" value="KAL1130858.1"/>
    <property type="molecule type" value="Genomic_DNA"/>
</dbReference>
<evidence type="ECO:0000313" key="1">
    <source>
        <dbReference type="EMBL" id="KAL1130858.1"/>
    </source>
</evidence>
<sequence length="151" mass="17215">MASKRRTTFYENKKQEATEIGIVGSANGAEDEPPLRDRQTMSRLPAAIMQMMDRSSWHHMMSTTRSQQMLDLSKLRVGNRPPGPSGRIVPSLRDVPTLKPPRPPCRLECQCTRVKVERKTVITRCLPLFAAPILFCLEVNTPRVKEMSIRR</sequence>